<dbReference type="GO" id="GO:0016853">
    <property type="term" value="F:isomerase activity"/>
    <property type="evidence" value="ECO:0007669"/>
    <property type="project" value="UniProtKB-KW"/>
</dbReference>
<dbReference type="eggNOG" id="COG1082">
    <property type="taxonomic scope" value="Bacteria"/>
</dbReference>
<name>A0A074KT34_9BACT</name>
<reference evidence="3 4" key="1">
    <citation type="submission" date="2014-04" db="EMBL/GenBank/DDBJ databases">
        <title>Characterization and application of a salt tolerant electro-active bacterium.</title>
        <authorList>
            <person name="Yang L."/>
            <person name="Wei S."/>
            <person name="Tay Q.X.M."/>
        </authorList>
    </citation>
    <scope>NUCLEOTIDE SEQUENCE [LARGE SCALE GENOMIC DNA]</scope>
    <source>
        <strain evidence="3 4">LY1</strain>
    </source>
</reference>
<keyword evidence="1" id="KW-0732">Signal</keyword>
<dbReference type="STRING" id="1048983.EL17_19370"/>
<dbReference type="Gene3D" id="3.20.20.150">
    <property type="entry name" value="Divalent-metal-dependent TIM barrel enzymes"/>
    <property type="match status" value="1"/>
</dbReference>
<comment type="caution">
    <text evidence="3">The sequence shown here is derived from an EMBL/GenBank/DDBJ whole genome shotgun (WGS) entry which is preliminary data.</text>
</comment>
<dbReference type="SUPFAM" id="SSF51658">
    <property type="entry name" value="Xylose isomerase-like"/>
    <property type="match status" value="1"/>
</dbReference>
<dbReference type="InterPro" id="IPR050312">
    <property type="entry name" value="IolE/XylAMocC-like"/>
</dbReference>
<keyword evidence="4" id="KW-1185">Reference proteome</keyword>
<proteinExistence type="predicted"/>
<evidence type="ECO:0000313" key="3">
    <source>
        <dbReference type="EMBL" id="KEO72074.1"/>
    </source>
</evidence>
<dbReference type="RefSeq" id="WP_035078257.1">
    <property type="nucleotide sequence ID" value="NZ_JMIH01000028.1"/>
</dbReference>
<dbReference type="OrthoDB" id="9798407at2"/>
<gene>
    <name evidence="3" type="ORF">EL17_19370</name>
</gene>
<dbReference type="Proteomes" id="UP000027821">
    <property type="component" value="Unassembled WGS sequence"/>
</dbReference>
<feature type="signal peptide" evidence="1">
    <location>
        <begin position="1"/>
        <end position="27"/>
    </location>
</feature>
<keyword evidence="3" id="KW-0413">Isomerase</keyword>
<protein>
    <submittedName>
        <fullName evidence="3">Xylose isomerase</fullName>
    </submittedName>
</protein>
<dbReference type="InterPro" id="IPR013022">
    <property type="entry name" value="Xyl_isomerase-like_TIM-brl"/>
</dbReference>
<evidence type="ECO:0000256" key="1">
    <source>
        <dbReference type="SAM" id="SignalP"/>
    </source>
</evidence>
<dbReference type="PANTHER" id="PTHR12110">
    <property type="entry name" value="HYDROXYPYRUVATE ISOMERASE"/>
    <property type="match status" value="1"/>
</dbReference>
<dbReference type="InterPro" id="IPR036237">
    <property type="entry name" value="Xyl_isomerase-like_sf"/>
</dbReference>
<accession>A0A074KT34</accession>
<evidence type="ECO:0000313" key="4">
    <source>
        <dbReference type="Proteomes" id="UP000027821"/>
    </source>
</evidence>
<feature type="chain" id="PRO_5001697547" evidence="1">
    <location>
        <begin position="28"/>
        <end position="318"/>
    </location>
</feature>
<sequence length="318" mass="35589">MFNRRNFIKSTALMSLATLAGTNKLMAMPSLLNNIGIQLFSVPKMLSEDFEGGLNMLSSIGFKELELFGPYPFSDEKNIKQWAGAATMLGFSGSGYFGKSRDEVKSLMKKYGFKVPAMHTDMETLSIKMPELAEAANSLGAHYVVLPSIPDEKRQNLDGYKRVADEFNQIGAEANKYGIKFAYHNHGYGFHEIDGKIPMDIIFKETDPKLVYFEMDVFWTTAAGADPVALLEEHKGRYKLMHIKDMTEKKQFSGDGGDASQWFVLFPYMASAGEGVLDLPTILSTAKKNGVDHFFVEQDMVKEPKAALEKSYKYLKTV</sequence>
<evidence type="ECO:0000259" key="2">
    <source>
        <dbReference type="Pfam" id="PF01261"/>
    </source>
</evidence>
<dbReference type="AlphaFoldDB" id="A0A074KT34"/>
<feature type="domain" description="Xylose isomerase-like TIM barrel" evidence="2">
    <location>
        <begin position="96"/>
        <end position="317"/>
    </location>
</feature>
<dbReference type="EMBL" id="JMIH01000028">
    <property type="protein sequence ID" value="KEO72074.1"/>
    <property type="molecule type" value="Genomic_DNA"/>
</dbReference>
<dbReference type="Pfam" id="PF01261">
    <property type="entry name" value="AP_endonuc_2"/>
    <property type="match status" value="1"/>
</dbReference>
<dbReference type="PANTHER" id="PTHR12110:SF41">
    <property type="entry name" value="INOSOSE DEHYDRATASE"/>
    <property type="match status" value="1"/>
</dbReference>
<organism evidence="3 4">
    <name type="scientific">Anditalea andensis</name>
    <dbReference type="NCBI Taxonomy" id="1048983"/>
    <lineage>
        <taxon>Bacteria</taxon>
        <taxon>Pseudomonadati</taxon>
        <taxon>Bacteroidota</taxon>
        <taxon>Cytophagia</taxon>
        <taxon>Cytophagales</taxon>
        <taxon>Cytophagaceae</taxon>
        <taxon>Anditalea</taxon>
    </lineage>
</organism>